<feature type="chain" id="PRO_5013727579" description="Cyanovirin-N domain-containing protein" evidence="1">
    <location>
        <begin position="22"/>
        <end position="139"/>
    </location>
</feature>
<proteinExistence type="predicted"/>
<dbReference type="AlphaFoldDB" id="A0A2G5I0B3"/>
<keyword evidence="5" id="KW-1185">Reference proteome</keyword>
<dbReference type="EMBL" id="LKMD01000102">
    <property type="protein sequence ID" value="PIA97932.1"/>
    <property type="molecule type" value="Genomic_DNA"/>
</dbReference>
<evidence type="ECO:0000313" key="3">
    <source>
        <dbReference type="EMBL" id="WPA98645.1"/>
    </source>
</evidence>
<reference evidence="3 5" key="2">
    <citation type="submission" date="2023-09" db="EMBL/GenBank/DDBJ databases">
        <title>Complete-Gapless Cercospora beticola genome.</title>
        <authorList>
            <person name="Wyatt N.A."/>
            <person name="Spanner R.E."/>
            <person name="Bolton M.D."/>
        </authorList>
    </citation>
    <scope>NUCLEOTIDE SEQUENCE [LARGE SCALE GENOMIC DNA]</scope>
    <source>
        <strain evidence="3">Cb09-40</strain>
    </source>
</reference>
<accession>A0A2G5I0B3</accession>
<reference evidence="2 4" key="1">
    <citation type="submission" date="2015-10" db="EMBL/GenBank/DDBJ databases">
        <title>The cercosporin biosynthetic gene cluster was horizontally transferred to several fungal lineages and shown to be expanded in Cercospora beticola based on microsynteny with recipient genomes.</title>
        <authorList>
            <person name="De Jonge R."/>
            <person name="Ebert M.K."/>
            <person name="Suttle J.C."/>
            <person name="Jurick Ii W.M."/>
            <person name="Secor G.A."/>
            <person name="Thomma B.P."/>
            <person name="Van De Peer Y."/>
            <person name="Bolton M.D."/>
        </authorList>
    </citation>
    <scope>NUCLEOTIDE SEQUENCE [LARGE SCALE GENOMIC DNA]</scope>
    <source>
        <strain evidence="2 4">09-40</strain>
    </source>
</reference>
<name>A0A2G5I0B3_CERBT</name>
<evidence type="ECO:0000256" key="1">
    <source>
        <dbReference type="SAM" id="SignalP"/>
    </source>
</evidence>
<dbReference type="OrthoDB" id="10276066at2759"/>
<keyword evidence="1" id="KW-0732">Signal</keyword>
<feature type="signal peptide" evidence="1">
    <location>
        <begin position="1"/>
        <end position="21"/>
    </location>
</feature>
<dbReference type="Proteomes" id="UP000230605">
    <property type="component" value="Chromosome 2"/>
</dbReference>
<evidence type="ECO:0000313" key="5">
    <source>
        <dbReference type="Proteomes" id="UP001302367"/>
    </source>
</evidence>
<organism evidence="2 4">
    <name type="scientific">Cercospora beticola</name>
    <name type="common">Sugarbeet leaf spot fungus</name>
    <dbReference type="NCBI Taxonomy" id="122368"/>
    <lineage>
        <taxon>Eukaryota</taxon>
        <taxon>Fungi</taxon>
        <taxon>Dikarya</taxon>
        <taxon>Ascomycota</taxon>
        <taxon>Pezizomycotina</taxon>
        <taxon>Dothideomycetes</taxon>
        <taxon>Dothideomycetidae</taxon>
        <taxon>Mycosphaerellales</taxon>
        <taxon>Mycosphaerellaceae</taxon>
        <taxon>Cercospora</taxon>
    </lineage>
</organism>
<dbReference type="Proteomes" id="UP001302367">
    <property type="component" value="Chromosome 2"/>
</dbReference>
<sequence>MALRIASMTLTILLIGTQANALPHDTDYIITKRQFSGSRPSTNFGSCVKSDGHIADRTTAKACGVYGGQYEHGVADFNGNKFNVCTNPQISWDSLHGFQEACQNFGDGYTAQVCRATTSMSSGFECVNYNCLKSGTCGG</sequence>
<evidence type="ECO:0000313" key="4">
    <source>
        <dbReference type="Proteomes" id="UP000230605"/>
    </source>
</evidence>
<dbReference type="EMBL" id="CP134185">
    <property type="protein sequence ID" value="WPA98645.1"/>
    <property type="molecule type" value="Genomic_DNA"/>
</dbReference>
<protein>
    <recommendedName>
        <fullName evidence="6">Cyanovirin-N domain-containing protein</fullName>
    </recommendedName>
</protein>
<evidence type="ECO:0000313" key="2">
    <source>
        <dbReference type="EMBL" id="PIA97932.1"/>
    </source>
</evidence>
<gene>
    <name evidence="2" type="ORF">CB0940_06033</name>
    <name evidence="3" type="ORF">RHO25_003258</name>
</gene>
<evidence type="ECO:0008006" key="6">
    <source>
        <dbReference type="Google" id="ProtNLM"/>
    </source>
</evidence>